<dbReference type="InterPro" id="IPR037521">
    <property type="entry name" value="FLCN/SMCR8_DENN"/>
</dbReference>
<dbReference type="GO" id="GO:0005096">
    <property type="term" value="F:GTPase activator activity"/>
    <property type="evidence" value="ECO:0007669"/>
    <property type="project" value="InterPro"/>
</dbReference>
<feature type="domain" description="UDENN FLCN/SMCR8-type" evidence="2">
    <location>
        <begin position="254"/>
        <end position="494"/>
    </location>
</feature>
<name>A0A0D2A207_9PEZI</name>
<dbReference type="Proteomes" id="UP000053259">
    <property type="component" value="Unassembled WGS sequence"/>
</dbReference>
<dbReference type="HOGENOM" id="CLU_030576_0_0_1"/>
<feature type="compositionally biased region" description="Polar residues" evidence="1">
    <location>
        <begin position="98"/>
        <end position="109"/>
    </location>
</feature>
<dbReference type="PROSITE" id="PS51834">
    <property type="entry name" value="DENN_FLCN_SMCR8"/>
    <property type="match status" value="1"/>
</dbReference>
<feature type="region of interest" description="Disordered" evidence="1">
    <location>
        <begin position="37"/>
        <end position="63"/>
    </location>
</feature>
<reference evidence="3 4" key="1">
    <citation type="submission" date="2015-01" db="EMBL/GenBank/DDBJ databases">
        <title>The Genome Sequence of Ochroconis gallopava CBS43764.</title>
        <authorList>
            <consortium name="The Broad Institute Genomics Platform"/>
            <person name="Cuomo C."/>
            <person name="de Hoog S."/>
            <person name="Gorbushina A."/>
            <person name="Stielow B."/>
            <person name="Teixiera M."/>
            <person name="Abouelleil A."/>
            <person name="Chapman S.B."/>
            <person name="Priest M."/>
            <person name="Young S.K."/>
            <person name="Wortman J."/>
            <person name="Nusbaum C."/>
            <person name="Birren B."/>
        </authorList>
    </citation>
    <scope>NUCLEOTIDE SEQUENCE [LARGE SCALE GENOMIC DNA]</scope>
    <source>
        <strain evidence="3 4">CBS 43764</strain>
    </source>
</reference>
<feature type="compositionally biased region" description="Acidic residues" evidence="1">
    <location>
        <begin position="223"/>
        <end position="234"/>
    </location>
</feature>
<dbReference type="OrthoDB" id="5599713at2759"/>
<feature type="compositionally biased region" description="Basic and acidic residues" evidence="1">
    <location>
        <begin position="191"/>
        <end position="201"/>
    </location>
</feature>
<dbReference type="STRING" id="253628.A0A0D2A207"/>
<dbReference type="PANTHER" id="PTHR31441:SF2">
    <property type="entry name" value="FOLLICULIN"/>
    <property type="match status" value="1"/>
</dbReference>
<feature type="compositionally biased region" description="Low complexity" evidence="1">
    <location>
        <begin position="54"/>
        <end position="63"/>
    </location>
</feature>
<evidence type="ECO:0000259" key="2">
    <source>
        <dbReference type="PROSITE" id="PS51834"/>
    </source>
</evidence>
<proteinExistence type="predicted"/>
<feature type="compositionally biased region" description="Low complexity" evidence="1">
    <location>
        <begin position="235"/>
        <end position="257"/>
    </location>
</feature>
<evidence type="ECO:0000313" key="3">
    <source>
        <dbReference type="EMBL" id="KIW00365.1"/>
    </source>
</evidence>
<organism evidence="3 4">
    <name type="scientific">Verruconis gallopava</name>
    <dbReference type="NCBI Taxonomy" id="253628"/>
    <lineage>
        <taxon>Eukaryota</taxon>
        <taxon>Fungi</taxon>
        <taxon>Dikarya</taxon>
        <taxon>Ascomycota</taxon>
        <taxon>Pezizomycotina</taxon>
        <taxon>Dothideomycetes</taxon>
        <taxon>Pleosporomycetidae</taxon>
        <taxon>Venturiales</taxon>
        <taxon>Sympoventuriaceae</taxon>
        <taxon>Verruconis</taxon>
    </lineage>
</organism>
<dbReference type="EMBL" id="KN847564">
    <property type="protein sequence ID" value="KIW00365.1"/>
    <property type="molecule type" value="Genomic_DNA"/>
</dbReference>
<feature type="region of interest" description="Disordered" evidence="1">
    <location>
        <begin position="151"/>
        <end position="174"/>
    </location>
</feature>
<keyword evidence="4" id="KW-1185">Reference proteome</keyword>
<dbReference type="AlphaFoldDB" id="A0A0D2A207"/>
<dbReference type="InterPro" id="IPR037520">
    <property type="entry name" value="Folliculin/SMCR8_longin"/>
</dbReference>
<evidence type="ECO:0000313" key="4">
    <source>
        <dbReference type="Proteomes" id="UP000053259"/>
    </source>
</evidence>
<feature type="compositionally biased region" description="Low complexity" evidence="1">
    <location>
        <begin position="208"/>
        <end position="217"/>
    </location>
</feature>
<gene>
    <name evidence="3" type="ORF">PV09_08077</name>
</gene>
<protein>
    <recommendedName>
        <fullName evidence="2">UDENN FLCN/SMCR8-type domain-containing protein</fullName>
    </recommendedName>
</protein>
<dbReference type="InterPro" id="IPR021713">
    <property type="entry name" value="Folliculin"/>
</dbReference>
<accession>A0A0D2A207</accession>
<dbReference type="VEuPathDB" id="FungiDB:PV09_08077"/>
<dbReference type="PANTHER" id="PTHR31441">
    <property type="entry name" value="FOLLICULIN FAMILY MEMBER"/>
    <property type="match status" value="1"/>
</dbReference>
<dbReference type="InParanoid" id="A0A0D2A207"/>
<dbReference type="GO" id="GO:0005829">
    <property type="term" value="C:cytosol"/>
    <property type="evidence" value="ECO:0007669"/>
    <property type="project" value="TreeGrafter"/>
</dbReference>
<dbReference type="GO" id="GO:1904263">
    <property type="term" value="P:positive regulation of TORC1 signaling"/>
    <property type="evidence" value="ECO:0007669"/>
    <property type="project" value="TreeGrafter"/>
</dbReference>
<feature type="region of interest" description="Disordered" evidence="1">
    <location>
        <begin position="86"/>
        <end position="109"/>
    </location>
</feature>
<feature type="region of interest" description="Disordered" evidence="1">
    <location>
        <begin position="187"/>
        <end position="266"/>
    </location>
</feature>
<dbReference type="Pfam" id="PF11704">
    <property type="entry name" value="Folliculin"/>
    <property type="match status" value="1"/>
</dbReference>
<dbReference type="RefSeq" id="XP_016210234.1">
    <property type="nucleotide sequence ID" value="XM_016361928.1"/>
</dbReference>
<dbReference type="GeneID" id="27316050"/>
<evidence type="ECO:0000256" key="1">
    <source>
        <dbReference type="SAM" id="MobiDB-lite"/>
    </source>
</evidence>
<sequence>MDFTLALAHFCEVHGPTSILCTQLSPVDCGACFPPGVSTPPGSDDVSRDPAELGSGRTTTNVGVGVGAGSNSSGAGPIFHGRSAAPLLSPFDSPPASPRSSGGNMSSYNPYFPDHRAGLHSARSSSSRFSVGEDLDTESCDNCMFFVPKPLSEQLPDGAPGSPTKDGKGWHGSPVLRTTHSILALGAPVDAFERRQRDKSKERRTRTSSSSSSNSSSVVAAPMDDDGDDDDDIPDPLATSSSSTPSTPSAISGTSSPNYPPNSHTHMLTYVTTKQPLSQTSYSFLRRACIRTLSNETLPKGSPSGPLYFGDPHAGYTVAYVFRVPDPRARGKRRIYALLALGGRDSWRVSKVYVKLTKVFESIAGQIVSMADRVIERELSPSPTDGALAPLTPPLLSTSLPSATAEPLSLAAAASARDRPAKSATTSPTTKYARFNSASSFLTGKRIDPDGHPRLPQDVMKAKSLAEIVGNENFFVELHMKFCLVLHTLVKDFA</sequence>